<reference evidence="1 2" key="1">
    <citation type="journal article" date="2016" name="Nat. Commun.">
        <title>Thousands of microbial genomes shed light on interconnected biogeochemical processes in an aquifer system.</title>
        <authorList>
            <person name="Anantharaman K."/>
            <person name="Brown C.T."/>
            <person name="Hug L.A."/>
            <person name="Sharon I."/>
            <person name="Castelle C.J."/>
            <person name="Probst A.J."/>
            <person name="Thomas B.C."/>
            <person name="Singh A."/>
            <person name="Wilkins M.J."/>
            <person name="Karaoz U."/>
            <person name="Brodie E.L."/>
            <person name="Williams K.H."/>
            <person name="Hubbard S.S."/>
            <person name="Banfield J.F."/>
        </authorList>
    </citation>
    <scope>NUCLEOTIDE SEQUENCE [LARGE SCALE GENOMIC DNA]</scope>
</reference>
<accession>A0A1F6BWK0</accession>
<comment type="caution">
    <text evidence="1">The sequence shown here is derived from an EMBL/GenBank/DDBJ whole genome shotgun (WGS) entry which is preliminary data.</text>
</comment>
<organism evidence="1 2">
    <name type="scientific">Candidatus Kaiserbacteria bacterium GWA2_50_9</name>
    <dbReference type="NCBI Taxonomy" id="1798474"/>
    <lineage>
        <taxon>Bacteria</taxon>
        <taxon>Candidatus Kaiseribacteriota</taxon>
    </lineage>
</organism>
<dbReference type="Proteomes" id="UP000179014">
    <property type="component" value="Unassembled WGS sequence"/>
</dbReference>
<evidence type="ECO:0000313" key="2">
    <source>
        <dbReference type="Proteomes" id="UP000179014"/>
    </source>
</evidence>
<dbReference type="AlphaFoldDB" id="A0A1F6BWK0"/>
<dbReference type="EMBL" id="MFKN01000005">
    <property type="protein sequence ID" value="OGG41203.1"/>
    <property type="molecule type" value="Genomic_DNA"/>
</dbReference>
<protein>
    <submittedName>
        <fullName evidence="1">Uncharacterized protein</fullName>
    </submittedName>
</protein>
<proteinExistence type="predicted"/>
<name>A0A1F6BWK0_9BACT</name>
<evidence type="ECO:0000313" key="1">
    <source>
        <dbReference type="EMBL" id="OGG41203.1"/>
    </source>
</evidence>
<sequence>MTLVEYKKALLKYAPLESFAFACRFLCIFVLAGECIEEWNGAAGLGRKCKYRNVPRQTNFQKEWRGTKSMCLPTLPPRANPRHF</sequence>
<gene>
    <name evidence="1" type="ORF">A2118_03020</name>
</gene>